<evidence type="ECO:0000313" key="5">
    <source>
        <dbReference type="Proteomes" id="UP000250140"/>
    </source>
</evidence>
<dbReference type="PANTHER" id="PTHR11559">
    <property type="entry name" value="CARBOXYLESTERASE"/>
    <property type="match status" value="1"/>
</dbReference>
<feature type="domain" description="Carboxylesterase type B" evidence="3">
    <location>
        <begin position="215"/>
        <end position="459"/>
    </location>
</feature>
<dbReference type="SUPFAM" id="SSF53474">
    <property type="entry name" value="alpha/beta-Hydrolases"/>
    <property type="match status" value="1"/>
</dbReference>
<gene>
    <name evidence="4" type="ORF">AOQ84DRAFT_434232</name>
</gene>
<proteinExistence type="predicted"/>
<dbReference type="InterPro" id="IPR002018">
    <property type="entry name" value="CarbesteraseB"/>
</dbReference>
<organism evidence="4 5">
    <name type="scientific">Glonium stellatum</name>
    <dbReference type="NCBI Taxonomy" id="574774"/>
    <lineage>
        <taxon>Eukaryota</taxon>
        <taxon>Fungi</taxon>
        <taxon>Dikarya</taxon>
        <taxon>Ascomycota</taxon>
        <taxon>Pezizomycotina</taxon>
        <taxon>Dothideomycetes</taxon>
        <taxon>Pleosporomycetidae</taxon>
        <taxon>Gloniales</taxon>
        <taxon>Gloniaceae</taxon>
        <taxon>Glonium</taxon>
    </lineage>
</organism>
<dbReference type="AlphaFoldDB" id="A0A8E2EQ27"/>
<reference evidence="4 5" key="1">
    <citation type="journal article" date="2016" name="Nat. Commun.">
        <title>Ectomycorrhizal ecology is imprinted in the genome of the dominant symbiotic fungus Cenococcum geophilum.</title>
        <authorList>
            <consortium name="DOE Joint Genome Institute"/>
            <person name="Peter M."/>
            <person name="Kohler A."/>
            <person name="Ohm R.A."/>
            <person name="Kuo A."/>
            <person name="Krutzmann J."/>
            <person name="Morin E."/>
            <person name="Arend M."/>
            <person name="Barry K.W."/>
            <person name="Binder M."/>
            <person name="Choi C."/>
            <person name="Clum A."/>
            <person name="Copeland A."/>
            <person name="Grisel N."/>
            <person name="Haridas S."/>
            <person name="Kipfer T."/>
            <person name="LaButti K."/>
            <person name="Lindquist E."/>
            <person name="Lipzen A."/>
            <person name="Maire R."/>
            <person name="Meier B."/>
            <person name="Mihaltcheva S."/>
            <person name="Molinier V."/>
            <person name="Murat C."/>
            <person name="Poggeler S."/>
            <person name="Quandt C.A."/>
            <person name="Sperisen C."/>
            <person name="Tritt A."/>
            <person name="Tisserant E."/>
            <person name="Crous P.W."/>
            <person name="Henrissat B."/>
            <person name="Nehls U."/>
            <person name="Egli S."/>
            <person name="Spatafora J.W."/>
            <person name="Grigoriev I.V."/>
            <person name="Martin F.M."/>
        </authorList>
    </citation>
    <scope>NUCLEOTIDE SEQUENCE [LARGE SCALE GENOMIC DNA]</scope>
    <source>
        <strain evidence="4 5">CBS 207.34</strain>
    </source>
</reference>
<keyword evidence="2" id="KW-1133">Transmembrane helix</keyword>
<dbReference type="Gene3D" id="3.40.50.1820">
    <property type="entry name" value="alpha/beta hydrolase"/>
    <property type="match status" value="1"/>
</dbReference>
<protein>
    <submittedName>
        <fullName evidence="4">Alpha/beta-hydrolase</fullName>
    </submittedName>
</protein>
<dbReference type="InterPro" id="IPR029058">
    <property type="entry name" value="AB_hydrolase_fold"/>
</dbReference>
<feature type="region of interest" description="Disordered" evidence="1">
    <location>
        <begin position="386"/>
        <end position="408"/>
    </location>
</feature>
<evidence type="ECO:0000259" key="3">
    <source>
        <dbReference type="Pfam" id="PF00135"/>
    </source>
</evidence>
<evidence type="ECO:0000256" key="1">
    <source>
        <dbReference type="SAM" id="MobiDB-lite"/>
    </source>
</evidence>
<feature type="domain" description="Carboxylesterase type B" evidence="3">
    <location>
        <begin position="65"/>
        <end position="180"/>
    </location>
</feature>
<accession>A0A8E2EQ27</accession>
<evidence type="ECO:0000313" key="4">
    <source>
        <dbReference type="EMBL" id="OCL02770.1"/>
    </source>
</evidence>
<name>A0A8E2EQ27_9PEZI</name>
<keyword evidence="2" id="KW-0472">Membrane</keyword>
<dbReference type="Proteomes" id="UP000250140">
    <property type="component" value="Unassembled WGS sequence"/>
</dbReference>
<feature type="transmembrane region" description="Helical" evidence="2">
    <location>
        <begin position="12"/>
        <end position="34"/>
    </location>
</feature>
<dbReference type="GO" id="GO:0016787">
    <property type="term" value="F:hydrolase activity"/>
    <property type="evidence" value="ECO:0007669"/>
    <property type="project" value="UniProtKB-KW"/>
</dbReference>
<keyword evidence="5" id="KW-1185">Reference proteome</keyword>
<dbReference type="Pfam" id="PF00135">
    <property type="entry name" value="COesterase"/>
    <property type="match status" value="2"/>
</dbReference>
<evidence type="ECO:0000256" key="2">
    <source>
        <dbReference type="SAM" id="Phobius"/>
    </source>
</evidence>
<dbReference type="EMBL" id="KV750881">
    <property type="protein sequence ID" value="OCL02770.1"/>
    <property type="molecule type" value="Genomic_DNA"/>
</dbReference>
<dbReference type="InterPro" id="IPR050309">
    <property type="entry name" value="Type-B_Carboxylest/Lipase"/>
</dbReference>
<sequence>MSWHCIYRHVLTSPLLFLIFFLASFFYASIYYYYIRLIPTDDPRWAKPEWPPVETVVNNGSLADEDVDCASSEDCLHMDIWAPANSQEKKLPVIIWTYGGGFTGGSKSQNTREGLFNLSTKFVFVAYNYRLGVTGLANGPTFLHEGGTSNTALWDVQQAFQWTKKYINAFGGDPDQITLLRFAGHAEQSFDRAYVMSPGFQFWQNVSAAAYCGGGHLDCMRKVDFTTLANAATDTVDTYTYQFQPRVEGDFVADTYEANLYQKRFNFSGPLVITHEQHEANSAAWSGVNTTEDVSTYLRIFFPAITDDVINKLLELYPESEYSSPGLRFSDMKQSFDLTAHNLAVTQALGNKTWNAMVALGAATHGTNQNYYWYSTYTLSSSTSATGGAGNSSSNSTAGTPSGGMGAGPGSTSVNATIAVMMQKYLMSFVLTGNLNTKWSSDKLVQLMLNDTFYLSTDDLAMERTLLWNQALWY</sequence>
<dbReference type="OrthoDB" id="408631at2759"/>
<keyword evidence="4" id="KW-0378">Hydrolase</keyword>
<feature type="compositionally biased region" description="Low complexity" evidence="1">
    <location>
        <begin position="386"/>
        <end position="400"/>
    </location>
</feature>
<keyword evidence="2" id="KW-0812">Transmembrane</keyword>